<dbReference type="AlphaFoldDB" id="A0A0A9HN40"/>
<dbReference type="EMBL" id="GBRH01163578">
    <property type="protein sequence ID" value="JAE34318.1"/>
    <property type="molecule type" value="Transcribed_RNA"/>
</dbReference>
<accession>A0A0A9HN40</accession>
<protein>
    <submittedName>
        <fullName evidence="1">Uncharacterized protein</fullName>
    </submittedName>
</protein>
<organism evidence="1">
    <name type="scientific">Arundo donax</name>
    <name type="common">Giant reed</name>
    <name type="synonym">Donax arundinaceus</name>
    <dbReference type="NCBI Taxonomy" id="35708"/>
    <lineage>
        <taxon>Eukaryota</taxon>
        <taxon>Viridiplantae</taxon>
        <taxon>Streptophyta</taxon>
        <taxon>Embryophyta</taxon>
        <taxon>Tracheophyta</taxon>
        <taxon>Spermatophyta</taxon>
        <taxon>Magnoliopsida</taxon>
        <taxon>Liliopsida</taxon>
        <taxon>Poales</taxon>
        <taxon>Poaceae</taxon>
        <taxon>PACMAD clade</taxon>
        <taxon>Arundinoideae</taxon>
        <taxon>Arundineae</taxon>
        <taxon>Arundo</taxon>
    </lineage>
</organism>
<evidence type="ECO:0000313" key="1">
    <source>
        <dbReference type="EMBL" id="JAE34318.1"/>
    </source>
</evidence>
<proteinExistence type="predicted"/>
<reference evidence="1" key="2">
    <citation type="journal article" date="2015" name="Data Brief">
        <title>Shoot transcriptome of the giant reed, Arundo donax.</title>
        <authorList>
            <person name="Barrero R.A."/>
            <person name="Guerrero F.D."/>
            <person name="Moolhuijzen P."/>
            <person name="Goolsby J.A."/>
            <person name="Tidwell J."/>
            <person name="Bellgard S.E."/>
            <person name="Bellgard M.I."/>
        </authorList>
    </citation>
    <scope>NUCLEOTIDE SEQUENCE</scope>
    <source>
        <tissue evidence="1">Shoot tissue taken approximately 20 cm above the soil surface</tissue>
    </source>
</reference>
<sequence length="45" mass="5105">MANTPIHKQSISSRVLMKTIHRSTNIDATEESDDTTAQYLDLKSR</sequence>
<reference evidence="1" key="1">
    <citation type="submission" date="2014-09" db="EMBL/GenBank/DDBJ databases">
        <authorList>
            <person name="Magalhaes I.L.F."/>
            <person name="Oliveira U."/>
            <person name="Santos F.R."/>
            <person name="Vidigal T.H.D.A."/>
            <person name="Brescovit A.D."/>
            <person name="Santos A.J."/>
        </authorList>
    </citation>
    <scope>NUCLEOTIDE SEQUENCE</scope>
    <source>
        <tissue evidence="1">Shoot tissue taken approximately 20 cm above the soil surface</tissue>
    </source>
</reference>
<name>A0A0A9HN40_ARUDO</name>